<feature type="compositionally biased region" description="Low complexity" evidence="1">
    <location>
        <begin position="12"/>
        <end position="30"/>
    </location>
</feature>
<protein>
    <submittedName>
        <fullName evidence="2">Uncharacterized protein</fullName>
    </submittedName>
</protein>
<sequence length="76" mass="8615">GWPRTPRRSSRSRPLPCRRSPSLRSALSRARPADLPMPRTTAIWRCRSSDSAGTRRRSSCQSRRAFLPGRRLGLPS</sequence>
<feature type="non-terminal residue" evidence="2">
    <location>
        <position position="1"/>
    </location>
</feature>
<organism evidence="2">
    <name type="scientific">uncultured Chthoniobacterales bacterium</name>
    <dbReference type="NCBI Taxonomy" id="1836801"/>
    <lineage>
        <taxon>Bacteria</taxon>
        <taxon>Pseudomonadati</taxon>
        <taxon>Verrucomicrobiota</taxon>
        <taxon>Spartobacteria</taxon>
        <taxon>Chthoniobacterales</taxon>
        <taxon>environmental samples</taxon>
    </lineage>
</organism>
<feature type="region of interest" description="Disordered" evidence="1">
    <location>
        <begin position="1"/>
        <end position="76"/>
    </location>
</feature>
<gene>
    <name evidence="2" type="ORF">AVDCRST_MAG42-1953</name>
</gene>
<dbReference type="EMBL" id="CADCTA010000071">
    <property type="protein sequence ID" value="CAA9245710.1"/>
    <property type="molecule type" value="Genomic_DNA"/>
</dbReference>
<accession>A0A6J4IAN4</accession>
<name>A0A6J4IAN4_9BACT</name>
<feature type="compositionally biased region" description="Basic residues" evidence="1">
    <location>
        <begin position="1"/>
        <end position="11"/>
    </location>
</feature>
<proteinExistence type="predicted"/>
<evidence type="ECO:0000313" key="2">
    <source>
        <dbReference type="EMBL" id="CAA9245710.1"/>
    </source>
</evidence>
<evidence type="ECO:0000256" key="1">
    <source>
        <dbReference type="SAM" id="MobiDB-lite"/>
    </source>
</evidence>
<reference evidence="2" key="1">
    <citation type="submission" date="2020-02" db="EMBL/GenBank/DDBJ databases">
        <authorList>
            <person name="Meier V. D."/>
        </authorList>
    </citation>
    <scope>NUCLEOTIDE SEQUENCE</scope>
    <source>
        <strain evidence="2">AVDCRST_MAG42</strain>
    </source>
</reference>
<dbReference type="AlphaFoldDB" id="A0A6J4IAN4"/>
<feature type="non-terminal residue" evidence="2">
    <location>
        <position position="76"/>
    </location>
</feature>